<sequence length="221" mass="24611">MGSRRDIIEMRKASIIQKISDLQSSYNAARDWKRNTGAGILDADAVNGIKTIRYIFCAGTGTSLISSWDQGLLSNPSTLDLQFRSGRDEPTSDEEEGGITTTQFIPPTVSAESSSTPASAEQSQKKKKKKKEKTIKHTKEGKRKKKKTPEEFYMKSVFTKRQAEMTKALASATKAKVSHMRELRELGLQYDEIKILLDKEFPPIQDALAPSESEDSDSDSD</sequence>
<evidence type="ECO:0008006" key="4">
    <source>
        <dbReference type="Google" id="ProtNLM"/>
    </source>
</evidence>
<proteinExistence type="predicted"/>
<protein>
    <recommendedName>
        <fullName evidence="4">No apical meristem-associated C-terminal domain-containing protein</fullName>
    </recommendedName>
</protein>
<dbReference type="AlphaFoldDB" id="A0A0L6VDH3"/>
<feature type="compositionally biased region" description="Low complexity" evidence="1">
    <location>
        <begin position="106"/>
        <end position="122"/>
    </location>
</feature>
<organism evidence="2 3">
    <name type="scientific">Puccinia sorghi</name>
    <dbReference type="NCBI Taxonomy" id="27349"/>
    <lineage>
        <taxon>Eukaryota</taxon>
        <taxon>Fungi</taxon>
        <taxon>Dikarya</taxon>
        <taxon>Basidiomycota</taxon>
        <taxon>Pucciniomycotina</taxon>
        <taxon>Pucciniomycetes</taxon>
        <taxon>Pucciniales</taxon>
        <taxon>Pucciniaceae</taxon>
        <taxon>Puccinia</taxon>
    </lineage>
</organism>
<dbReference type="VEuPathDB" id="FungiDB:VP01_1864g2"/>
<reference evidence="2 3" key="1">
    <citation type="submission" date="2015-08" db="EMBL/GenBank/DDBJ databases">
        <title>Next Generation Sequencing and Analysis of the Genome of Puccinia sorghi L Schw, the Causal Agent of Maize Common Rust.</title>
        <authorList>
            <person name="Rochi L."/>
            <person name="Burguener G."/>
            <person name="Darino M."/>
            <person name="Turjanski A."/>
            <person name="Kreff E."/>
            <person name="Dieguez M.J."/>
            <person name="Sacco F."/>
        </authorList>
    </citation>
    <scope>NUCLEOTIDE SEQUENCE [LARGE SCALE GENOMIC DNA]</scope>
    <source>
        <strain evidence="2 3">RO10H11247</strain>
    </source>
</reference>
<keyword evidence="3" id="KW-1185">Reference proteome</keyword>
<dbReference type="OrthoDB" id="10527924at2759"/>
<dbReference type="EMBL" id="LAVV01006686">
    <property type="protein sequence ID" value="KNZ58774.1"/>
    <property type="molecule type" value="Genomic_DNA"/>
</dbReference>
<dbReference type="STRING" id="27349.A0A0L6VDH3"/>
<dbReference type="PANTHER" id="PTHR33324">
    <property type="entry name" value="EXPRESSED PROTEIN"/>
    <property type="match status" value="1"/>
</dbReference>
<gene>
    <name evidence="2" type="ORF">VP01_1864g2</name>
</gene>
<evidence type="ECO:0000313" key="3">
    <source>
        <dbReference type="Proteomes" id="UP000037035"/>
    </source>
</evidence>
<accession>A0A0L6VDH3</accession>
<dbReference type="PANTHER" id="PTHR33324:SF2">
    <property type="entry name" value="MYB_SANT-LIKE DNA-BINDING DOMAIN-CONTAINING PROTEIN"/>
    <property type="match status" value="1"/>
</dbReference>
<dbReference type="Proteomes" id="UP000037035">
    <property type="component" value="Unassembled WGS sequence"/>
</dbReference>
<evidence type="ECO:0000313" key="2">
    <source>
        <dbReference type="EMBL" id="KNZ58774.1"/>
    </source>
</evidence>
<feature type="compositionally biased region" description="Basic residues" evidence="1">
    <location>
        <begin position="125"/>
        <end position="147"/>
    </location>
</feature>
<evidence type="ECO:0000256" key="1">
    <source>
        <dbReference type="SAM" id="MobiDB-lite"/>
    </source>
</evidence>
<feature type="region of interest" description="Disordered" evidence="1">
    <location>
        <begin position="79"/>
        <end position="153"/>
    </location>
</feature>
<comment type="caution">
    <text evidence="2">The sequence shown here is derived from an EMBL/GenBank/DDBJ whole genome shotgun (WGS) entry which is preliminary data.</text>
</comment>
<name>A0A0L6VDH3_9BASI</name>